<reference evidence="1 2" key="1">
    <citation type="journal article" date="2018" name="Genome Announc.">
        <title>Genome Sequence of Geothermobacter sp. HR-1 Iron Reducer from the Loihi Seamount.</title>
        <authorList>
            <person name="Smith H."/>
            <person name="Abuyen K."/>
            <person name="Tremblay J."/>
            <person name="Savalia P."/>
            <person name="Perez-Rodriguez I."/>
            <person name="Emerson D."/>
            <person name="Tully B."/>
            <person name="Amend J."/>
        </authorList>
    </citation>
    <scope>NUCLEOTIDE SEQUENCE [LARGE SCALE GENOMIC DNA]</scope>
    <source>
        <strain evidence="1 2">HR-1</strain>
    </source>
</reference>
<dbReference type="OrthoDB" id="6310865at2"/>
<dbReference type="SUPFAM" id="SSF48371">
    <property type="entry name" value="ARM repeat"/>
    <property type="match status" value="1"/>
</dbReference>
<accession>A0A2K2HCN9</accession>
<dbReference type="Proteomes" id="UP000236340">
    <property type="component" value="Unassembled WGS sequence"/>
</dbReference>
<dbReference type="InterPro" id="IPR011989">
    <property type="entry name" value="ARM-like"/>
</dbReference>
<proteinExistence type="predicted"/>
<name>A0A2K2HCN9_9BACT</name>
<dbReference type="EMBL" id="PPFX01000006">
    <property type="protein sequence ID" value="PNU21068.1"/>
    <property type="molecule type" value="Genomic_DNA"/>
</dbReference>
<gene>
    <name evidence="1" type="ORF">C2E25_04515</name>
</gene>
<evidence type="ECO:0000313" key="1">
    <source>
        <dbReference type="EMBL" id="PNU21068.1"/>
    </source>
</evidence>
<sequence length="593" mass="65322">MKTYLFGLLAALAALLWIISMADRSSDPRPVHIPSDQVQPTLNWSGDSSVYQLQVEAWSNIGRQTGEAAYQLSVSGTLHVKGFTVADGYRVAMQMAPVKVLANGIEQPALATALTKIFYVQMGTDGRMGRFEFSPIIDDDTADFISGLLYTLDVIFPVNDRKVYTASHQDGLGDYLASYSQQGEQVRRRKLRYLRPEPGQKIEILASETDFRVDTAGNWLQELNGREQLRVSLGDDLFQTDTVTTVSLVKMDTPQTSLLDDLTDVRMLEDLSTKPAPVHSKPKLQTEAEPPVDLGQLLGSYTELSHEQSLLLRQTLRNNPELMLQLPQLLSAAELSDKMAAELIKILGIVGLPQAQESLVEIASSPSFDAQDQFRAVISLSGLTQPLTPETENFLLGSFDALATQDELPDALESSLLVAGAIAGNLRTSYPQQADQLNADLLDLVTQATTPRQQRKLLIALGNSRAEENIPVLGRFLDDVDPQIKEAAATALGKYDSPEASEILTASLQHEQDVPVTKAILRGLQRKKPDFETLETVGKLLLNSNDTGVRRLAVQVLDGQTGNRSQVRKLLRQALETETSRQNMKLIIEAYDR</sequence>
<dbReference type="Gene3D" id="1.25.10.10">
    <property type="entry name" value="Leucine-rich Repeat Variant"/>
    <property type="match status" value="1"/>
</dbReference>
<dbReference type="SMART" id="SM00567">
    <property type="entry name" value="EZ_HEAT"/>
    <property type="match status" value="4"/>
</dbReference>
<dbReference type="InterPro" id="IPR004155">
    <property type="entry name" value="PBS_lyase_HEAT"/>
</dbReference>
<dbReference type="Pfam" id="PF13646">
    <property type="entry name" value="HEAT_2"/>
    <property type="match status" value="1"/>
</dbReference>
<dbReference type="AlphaFoldDB" id="A0A2K2HCN9"/>
<evidence type="ECO:0008006" key="3">
    <source>
        <dbReference type="Google" id="ProtNLM"/>
    </source>
</evidence>
<protein>
    <recommendedName>
        <fullName evidence="3">HEAT repeat domain-containing protein</fullName>
    </recommendedName>
</protein>
<evidence type="ECO:0000313" key="2">
    <source>
        <dbReference type="Proteomes" id="UP000236340"/>
    </source>
</evidence>
<dbReference type="RefSeq" id="WP_103114597.1">
    <property type="nucleotide sequence ID" value="NZ_PPFX01000006.1"/>
</dbReference>
<organism evidence="1 2">
    <name type="scientific">Geothermobacter hydrogeniphilus</name>
    <dbReference type="NCBI Taxonomy" id="1969733"/>
    <lineage>
        <taxon>Bacteria</taxon>
        <taxon>Pseudomonadati</taxon>
        <taxon>Thermodesulfobacteriota</taxon>
        <taxon>Desulfuromonadia</taxon>
        <taxon>Desulfuromonadales</taxon>
        <taxon>Geothermobacteraceae</taxon>
        <taxon>Geothermobacter</taxon>
    </lineage>
</organism>
<comment type="caution">
    <text evidence="1">The sequence shown here is derived from an EMBL/GenBank/DDBJ whole genome shotgun (WGS) entry which is preliminary data.</text>
</comment>
<dbReference type="InterPro" id="IPR016024">
    <property type="entry name" value="ARM-type_fold"/>
</dbReference>